<dbReference type="AlphaFoldDB" id="A0ABD3Y0X3"/>
<proteinExistence type="predicted"/>
<protein>
    <submittedName>
        <fullName evidence="1">Uncharacterized protein</fullName>
    </submittedName>
</protein>
<name>A0ABD3Y0X3_SINWO</name>
<evidence type="ECO:0000313" key="2">
    <source>
        <dbReference type="Proteomes" id="UP001634394"/>
    </source>
</evidence>
<comment type="caution">
    <text evidence="1">The sequence shown here is derived from an EMBL/GenBank/DDBJ whole genome shotgun (WGS) entry which is preliminary data.</text>
</comment>
<organism evidence="1 2">
    <name type="scientific">Sinanodonta woodiana</name>
    <name type="common">Chinese pond mussel</name>
    <name type="synonym">Anodonta woodiana</name>
    <dbReference type="NCBI Taxonomy" id="1069815"/>
    <lineage>
        <taxon>Eukaryota</taxon>
        <taxon>Metazoa</taxon>
        <taxon>Spiralia</taxon>
        <taxon>Lophotrochozoa</taxon>
        <taxon>Mollusca</taxon>
        <taxon>Bivalvia</taxon>
        <taxon>Autobranchia</taxon>
        <taxon>Heteroconchia</taxon>
        <taxon>Palaeoheterodonta</taxon>
        <taxon>Unionida</taxon>
        <taxon>Unionoidea</taxon>
        <taxon>Unionidae</taxon>
        <taxon>Unioninae</taxon>
        <taxon>Sinanodonta</taxon>
    </lineage>
</organism>
<sequence>MAKQLTTLKKHFGSMVLKLWELQERLNSTKVTVEIQRTLKEALNLFFKRDRYCEDHSSPASPKLHQISQMTFIHPREDIYAQGKTPWSLRSFMMSGCQEGKLCNL</sequence>
<dbReference type="Proteomes" id="UP001634394">
    <property type="component" value="Unassembled WGS sequence"/>
</dbReference>
<reference evidence="1 2" key="1">
    <citation type="submission" date="2024-11" db="EMBL/GenBank/DDBJ databases">
        <title>Chromosome-level genome assembly of the freshwater bivalve Anodonta woodiana.</title>
        <authorList>
            <person name="Chen X."/>
        </authorList>
    </citation>
    <scope>NUCLEOTIDE SEQUENCE [LARGE SCALE GENOMIC DNA]</scope>
    <source>
        <strain evidence="1">MN2024</strain>
        <tissue evidence="1">Gills</tissue>
    </source>
</reference>
<gene>
    <name evidence="1" type="ORF">ACJMK2_003207</name>
</gene>
<accession>A0ABD3Y0X3</accession>
<evidence type="ECO:0000313" key="1">
    <source>
        <dbReference type="EMBL" id="KAL3890938.1"/>
    </source>
</evidence>
<keyword evidence="2" id="KW-1185">Reference proteome</keyword>
<dbReference type="EMBL" id="JBJQND010000001">
    <property type="protein sequence ID" value="KAL3890938.1"/>
    <property type="molecule type" value="Genomic_DNA"/>
</dbReference>